<keyword evidence="1" id="KW-0862">Zinc</keyword>
<dbReference type="Pfam" id="PF13920">
    <property type="entry name" value="zf-C3HC4_3"/>
    <property type="match status" value="1"/>
</dbReference>
<gene>
    <name evidence="4" type="primary">LOC107430303</name>
</gene>
<name>A0A6P4AKV0_ZIZJJ</name>
<dbReference type="GO" id="GO:0005634">
    <property type="term" value="C:nucleus"/>
    <property type="evidence" value="ECO:0007669"/>
    <property type="project" value="TreeGrafter"/>
</dbReference>
<organism evidence="3 4">
    <name type="scientific">Ziziphus jujuba</name>
    <name type="common">Chinese jujube</name>
    <name type="synonym">Ziziphus sativa</name>
    <dbReference type="NCBI Taxonomy" id="326968"/>
    <lineage>
        <taxon>Eukaryota</taxon>
        <taxon>Viridiplantae</taxon>
        <taxon>Streptophyta</taxon>
        <taxon>Embryophyta</taxon>
        <taxon>Tracheophyta</taxon>
        <taxon>Spermatophyta</taxon>
        <taxon>Magnoliopsida</taxon>
        <taxon>eudicotyledons</taxon>
        <taxon>Gunneridae</taxon>
        <taxon>Pentapetalae</taxon>
        <taxon>rosids</taxon>
        <taxon>fabids</taxon>
        <taxon>Rosales</taxon>
        <taxon>Rhamnaceae</taxon>
        <taxon>Paliureae</taxon>
        <taxon>Ziziphus</taxon>
    </lineage>
</organism>
<dbReference type="Gene3D" id="3.30.40.10">
    <property type="entry name" value="Zinc/RING finger domain, C3HC4 (zinc finger)"/>
    <property type="match status" value="1"/>
</dbReference>
<dbReference type="GeneID" id="107430303"/>
<dbReference type="KEGG" id="zju:107430303"/>
<dbReference type="InterPro" id="IPR036465">
    <property type="entry name" value="vWFA_dom_sf"/>
</dbReference>
<dbReference type="PANTHER" id="PTHR45751:SF16">
    <property type="entry name" value="E3 UBIQUITIN-PROTEIN LIGASE RGLG4"/>
    <property type="match status" value="1"/>
</dbReference>
<dbReference type="InterPro" id="IPR010734">
    <property type="entry name" value="Copine_C"/>
</dbReference>
<dbReference type="RefSeq" id="XP_015896626.3">
    <property type="nucleotide sequence ID" value="XM_016041140.4"/>
</dbReference>
<dbReference type="Proteomes" id="UP001652623">
    <property type="component" value="Chromosome 6"/>
</dbReference>
<reference evidence="4" key="1">
    <citation type="submission" date="2025-08" db="UniProtKB">
        <authorList>
            <consortium name="RefSeq"/>
        </authorList>
    </citation>
    <scope>IDENTIFICATION</scope>
    <source>
        <tissue evidence="4">Seedling</tissue>
    </source>
</reference>
<evidence type="ECO:0000256" key="1">
    <source>
        <dbReference type="PROSITE-ProRule" id="PRU00175"/>
    </source>
</evidence>
<dbReference type="GO" id="GO:0004842">
    <property type="term" value="F:ubiquitin-protein transferase activity"/>
    <property type="evidence" value="ECO:0007669"/>
    <property type="project" value="TreeGrafter"/>
</dbReference>
<proteinExistence type="predicted"/>
<accession>A0A6P4AKV0</accession>
<dbReference type="AlphaFoldDB" id="A0A6P4AKV0"/>
<evidence type="ECO:0000313" key="4">
    <source>
        <dbReference type="RefSeq" id="XP_015896626.3"/>
    </source>
</evidence>
<dbReference type="PROSITE" id="PS50089">
    <property type="entry name" value="ZF_RING_2"/>
    <property type="match status" value="1"/>
</dbReference>
<protein>
    <submittedName>
        <fullName evidence="4">E3 ubiquitin-protein ligase RGLG4 isoform X1</fullName>
    </submittedName>
</protein>
<dbReference type="InterPro" id="IPR013083">
    <property type="entry name" value="Znf_RING/FYVE/PHD"/>
</dbReference>
<dbReference type="SUPFAM" id="SSF53300">
    <property type="entry name" value="vWA-like"/>
    <property type="match status" value="2"/>
</dbReference>
<dbReference type="Pfam" id="PF07002">
    <property type="entry name" value="Copine"/>
    <property type="match status" value="2"/>
</dbReference>
<dbReference type="InParanoid" id="A0A6P4AKV0"/>
<dbReference type="SMART" id="SM00327">
    <property type="entry name" value="VWA"/>
    <property type="match status" value="2"/>
</dbReference>
<dbReference type="InterPro" id="IPR052079">
    <property type="entry name" value="E3_ligase/Copine_domain"/>
</dbReference>
<dbReference type="PANTHER" id="PTHR45751">
    <property type="entry name" value="COPINE FAMILY PROTEIN 1"/>
    <property type="match status" value="1"/>
</dbReference>
<sequence>MGILTSIKKKKDVCISHDFRSLEEVTKTLIKQGLESSNLIIGIDFTKINERTGKDSFNNRSLHSINGSPNPYEQVICIIGKTLEHFNKDNLIPCFGFGDATTFSQEVFSFHNDHSSCHGFKEILSCYKRIVPNVRLAGRTSFAPVIEAAMDIVEKSGGQYHVLVIIASGEVTRSMDTSELSPQEEETIRSIVNASLYPLSIIVVGVGDGPWEGMNKFVKKIPAREFDNFQFVNFREIINKNVNLSNKEALFASAALMSIPNQYEKASRLGILGQVTGKAKKIAPRPPPTSYDHEASNLSRIMDSSAMIFKSSNLILGIDFTKSNEWTGKVSFNNQSLHTIGTSPNPYQQVISIIGSTWATFGEENVIPCFGFGDKITNDQEVFSFYDDESSCCGFDEVLGCYRRIVQYVELGGPTSFAPVIEAAIDIVERSGGQFHVLVIIADGQVTRSVNTSDKALSEQEEISIASILYASSYPLSIIVVGVGDGPWDDIKKFVGKIPAREFDLFQFINFTEIMNKTMTLSKKEALFANAFLKETTIHYKAAVEFGLLGRTTGKAKKIVPRPPPTFYAPHASTIGEASNLSMSMGDESHRMPLCPICLTYGKDMAFGCGHVTCGECGTKILSCPICRQPIVSRLRIIL</sequence>
<dbReference type="GO" id="GO:0016567">
    <property type="term" value="P:protein ubiquitination"/>
    <property type="evidence" value="ECO:0007669"/>
    <property type="project" value="TreeGrafter"/>
</dbReference>
<evidence type="ECO:0000313" key="3">
    <source>
        <dbReference type="Proteomes" id="UP001652623"/>
    </source>
</evidence>
<dbReference type="SUPFAM" id="SSF57850">
    <property type="entry name" value="RING/U-box"/>
    <property type="match status" value="1"/>
</dbReference>
<keyword evidence="1" id="KW-0863">Zinc-finger</keyword>
<dbReference type="GO" id="GO:0008270">
    <property type="term" value="F:zinc ion binding"/>
    <property type="evidence" value="ECO:0007669"/>
    <property type="project" value="UniProtKB-KW"/>
</dbReference>
<keyword evidence="1" id="KW-0479">Metal-binding</keyword>
<keyword evidence="3" id="KW-1185">Reference proteome</keyword>
<dbReference type="InterPro" id="IPR002035">
    <property type="entry name" value="VWF_A"/>
</dbReference>
<feature type="domain" description="RING-type" evidence="2">
    <location>
        <begin position="595"/>
        <end position="628"/>
    </location>
</feature>
<evidence type="ECO:0000259" key="2">
    <source>
        <dbReference type="PROSITE" id="PS50089"/>
    </source>
</evidence>
<dbReference type="InterPro" id="IPR001841">
    <property type="entry name" value="Znf_RING"/>
</dbReference>